<keyword evidence="2" id="KW-0479">Metal-binding</keyword>
<feature type="region of interest" description="Disordered" evidence="3">
    <location>
        <begin position="1"/>
        <end position="23"/>
    </location>
</feature>
<dbReference type="GO" id="GO:0046872">
    <property type="term" value="F:metal ion binding"/>
    <property type="evidence" value="ECO:0007669"/>
    <property type="project" value="UniProtKB-KW"/>
</dbReference>
<dbReference type="EMBL" id="JACVVK020000243">
    <property type="protein sequence ID" value="KAK7482519.1"/>
    <property type="molecule type" value="Genomic_DNA"/>
</dbReference>
<evidence type="ECO:0000256" key="3">
    <source>
        <dbReference type="SAM" id="MobiDB-lite"/>
    </source>
</evidence>
<keyword evidence="2" id="KW-0547">Nucleotide-binding</keyword>
<name>A0ABD0K5X4_9CAEN</name>
<evidence type="ECO:0000259" key="4">
    <source>
        <dbReference type="Pfam" id="PF08652"/>
    </source>
</evidence>
<accession>A0ABD0K5X4</accession>
<comment type="cofactor">
    <cofactor evidence="2">
        <name>a divalent metal cation</name>
        <dbReference type="ChEBI" id="CHEBI:60240"/>
    </cofactor>
</comment>
<proteinExistence type="inferred from homology"/>
<comment type="caution">
    <text evidence="5">The sequence shown here is derived from an EMBL/GenBank/DDBJ whole genome shotgun (WGS) entry which is preliminary data.</text>
</comment>
<keyword evidence="2" id="KW-0539">Nucleus</keyword>
<comment type="subcellular location">
    <subcellularLocation>
        <location evidence="2">Nucleus</location>
    </subcellularLocation>
</comment>
<evidence type="ECO:0000313" key="5">
    <source>
        <dbReference type="EMBL" id="KAK7482519.1"/>
    </source>
</evidence>
<keyword evidence="6" id="KW-1185">Reference proteome</keyword>
<feature type="domain" description="RAI1-like" evidence="4">
    <location>
        <begin position="30"/>
        <end position="378"/>
    </location>
</feature>
<comment type="similarity">
    <text evidence="1 2">Belongs to the DXO/Dom3Z family.</text>
</comment>
<dbReference type="GO" id="GO:0005634">
    <property type="term" value="C:nucleus"/>
    <property type="evidence" value="ECO:0007669"/>
    <property type="project" value="UniProtKB-SubCell"/>
</dbReference>
<dbReference type="AlphaFoldDB" id="A0ABD0K5X4"/>
<feature type="compositionally biased region" description="Basic and acidic residues" evidence="3">
    <location>
        <begin position="8"/>
        <end position="23"/>
    </location>
</feature>
<dbReference type="EC" id="3.6.1.-" evidence="2"/>
<keyword evidence="2" id="KW-0694">RNA-binding</keyword>
<reference evidence="5 6" key="1">
    <citation type="journal article" date="2023" name="Sci. Data">
        <title>Genome assembly of the Korean intertidal mud-creeper Batillaria attramentaria.</title>
        <authorList>
            <person name="Patra A.K."/>
            <person name="Ho P.T."/>
            <person name="Jun S."/>
            <person name="Lee S.J."/>
            <person name="Kim Y."/>
            <person name="Won Y.J."/>
        </authorList>
    </citation>
    <scope>NUCLEOTIDE SEQUENCE [LARGE SCALE GENOMIC DNA]</scope>
    <source>
        <strain evidence="5">Wonlab-2016</strain>
    </source>
</reference>
<dbReference type="InterPro" id="IPR039039">
    <property type="entry name" value="RAI1-like_fam"/>
</dbReference>
<keyword evidence="2" id="KW-0540">Nuclease</keyword>
<evidence type="ECO:0000256" key="2">
    <source>
        <dbReference type="RuleBase" id="RU367113"/>
    </source>
</evidence>
<evidence type="ECO:0000313" key="6">
    <source>
        <dbReference type="Proteomes" id="UP001519460"/>
    </source>
</evidence>
<dbReference type="PANTHER" id="PTHR12395:SF9">
    <property type="entry name" value="DECAPPING AND EXORIBONUCLEASE PROTEIN"/>
    <property type="match status" value="1"/>
</dbReference>
<dbReference type="Pfam" id="PF08652">
    <property type="entry name" value="RAI1"/>
    <property type="match status" value="1"/>
</dbReference>
<dbReference type="GO" id="GO:0004518">
    <property type="term" value="F:nuclease activity"/>
    <property type="evidence" value="ECO:0007669"/>
    <property type="project" value="UniProtKB-KW"/>
</dbReference>
<dbReference type="GO" id="GO:0003723">
    <property type="term" value="F:RNA binding"/>
    <property type="evidence" value="ECO:0007669"/>
    <property type="project" value="UniProtKB-KW"/>
</dbReference>
<comment type="function">
    <text evidence="2">Decapping enzyme for NAD-capped RNAs: specifically hydrolyzes the nicotinamide adenine dinucleotide (NAD) cap from a subset of RNAs by removing the entire NAD moiety from the 5'-end of an NAD-capped RNA.</text>
</comment>
<gene>
    <name evidence="5" type="ORF">BaRGS_00026230</name>
</gene>
<dbReference type="PANTHER" id="PTHR12395">
    <property type="entry name" value="DOM-3 RELATED"/>
    <property type="match status" value="1"/>
</dbReference>
<dbReference type="Proteomes" id="UP001519460">
    <property type="component" value="Unassembled WGS sequence"/>
</dbReference>
<dbReference type="GO" id="GO:0000166">
    <property type="term" value="F:nucleotide binding"/>
    <property type="evidence" value="ECO:0007669"/>
    <property type="project" value="UniProtKB-KW"/>
</dbReference>
<dbReference type="InterPro" id="IPR013961">
    <property type="entry name" value="RAI1"/>
</dbReference>
<organism evidence="5 6">
    <name type="scientific">Batillaria attramentaria</name>
    <dbReference type="NCBI Taxonomy" id="370345"/>
    <lineage>
        <taxon>Eukaryota</taxon>
        <taxon>Metazoa</taxon>
        <taxon>Spiralia</taxon>
        <taxon>Lophotrochozoa</taxon>
        <taxon>Mollusca</taxon>
        <taxon>Gastropoda</taxon>
        <taxon>Caenogastropoda</taxon>
        <taxon>Sorbeoconcha</taxon>
        <taxon>Cerithioidea</taxon>
        <taxon>Batillariidae</taxon>
        <taxon>Batillaria</taxon>
    </lineage>
</organism>
<sequence>MAAAKAFLQHEPESGNPRHDPWSANLKLDEVGRFSMDRDRKFHNDERMMRYYVKPSAEVPGFALRDGYETWTTPEDEKDHINEMLMWVIHNKEKFQEQPSEDGIVSLNTDFVCKRGLLARVMCTPYENNEELAIAVTKFRGTYFMCEISTVLLSPEEELEELSEEEAKELRQLLYGGYKFEQYVTADKPGGEPDTTKPVNSCEQFYRVLRAGLKSHSLVYCGEVDAYDPEDDNQFVELKTSRIADLLIPRRTNNFKRFKLIRTWAQSVTTGVDKIVYGFRDDNNTICAVRDLQTSQIPAIVQDLDSPWNPRVCFSFLDQFLKFVKSRITIANHKSVYLVTWQPSKKPWNKPYYDPIKDVRCERMGRDSDHAFLPQWFVEWDGWSK</sequence>
<keyword evidence="2" id="KW-0378">Hydrolase</keyword>
<protein>
    <recommendedName>
        <fullName evidence="2">Decapping nuclease</fullName>
        <ecNumber evidence="2">3.6.1.-</ecNumber>
    </recommendedName>
</protein>
<evidence type="ECO:0000256" key="1">
    <source>
        <dbReference type="ARBA" id="ARBA00006562"/>
    </source>
</evidence>
<dbReference type="GO" id="GO:0016787">
    <property type="term" value="F:hydrolase activity"/>
    <property type="evidence" value="ECO:0007669"/>
    <property type="project" value="UniProtKB-KW"/>
</dbReference>